<dbReference type="CDD" id="cd04277">
    <property type="entry name" value="ZnMc_serralysin_like"/>
    <property type="match status" value="1"/>
</dbReference>
<evidence type="ECO:0000256" key="4">
    <source>
        <dbReference type="ARBA" id="ARBA00022723"/>
    </source>
</evidence>
<dbReference type="Pfam" id="PF13517">
    <property type="entry name" value="FG-GAP_3"/>
    <property type="match status" value="1"/>
</dbReference>
<keyword evidence="2" id="KW-0964">Secreted</keyword>
<dbReference type="SUPFAM" id="SSF55486">
    <property type="entry name" value="Metalloproteases ('zincins'), catalytic domain"/>
    <property type="match status" value="1"/>
</dbReference>
<dbReference type="Pfam" id="PF00413">
    <property type="entry name" value="Peptidase_M10"/>
    <property type="match status" value="1"/>
</dbReference>
<dbReference type="Gene3D" id="2.60.40.10">
    <property type="entry name" value="Immunoglobulins"/>
    <property type="match status" value="1"/>
</dbReference>
<evidence type="ECO:0000256" key="3">
    <source>
        <dbReference type="ARBA" id="ARBA00022670"/>
    </source>
</evidence>
<keyword evidence="3" id="KW-0645">Protease</keyword>
<dbReference type="Gene3D" id="3.40.390.10">
    <property type="entry name" value="Collagenase (Catalytic Domain)"/>
    <property type="match status" value="1"/>
</dbReference>
<evidence type="ECO:0000256" key="7">
    <source>
        <dbReference type="ARBA" id="ARBA00022801"/>
    </source>
</evidence>
<comment type="subcellular location">
    <subcellularLocation>
        <location evidence="1">Secreted</location>
    </subcellularLocation>
</comment>
<dbReference type="Pfam" id="PF08548">
    <property type="entry name" value="Peptidase_M10_C"/>
    <property type="match status" value="1"/>
</dbReference>
<evidence type="ECO:0000256" key="2">
    <source>
        <dbReference type="ARBA" id="ARBA00022525"/>
    </source>
</evidence>
<feature type="domain" description="Peptidase metallopeptidase" evidence="9">
    <location>
        <begin position="684"/>
        <end position="863"/>
    </location>
</feature>
<dbReference type="GO" id="GO:0006508">
    <property type="term" value="P:proteolysis"/>
    <property type="evidence" value="ECO:0007669"/>
    <property type="project" value="UniProtKB-KW"/>
</dbReference>
<dbReference type="InterPro" id="IPR013517">
    <property type="entry name" value="FG-GAP"/>
</dbReference>
<dbReference type="InterPro" id="IPR001818">
    <property type="entry name" value="Pept_M10_metallopeptidase"/>
</dbReference>
<dbReference type="GO" id="GO:0005615">
    <property type="term" value="C:extracellular space"/>
    <property type="evidence" value="ECO:0007669"/>
    <property type="project" value="InterPro"/>
</dbReference>
<keyword evidence="6" id="KW-0677">Repeat</keyword>
<evidence type="ECO:0000313" key="11">
    <source>
        <dbReference type="Proteomes" id="UP000238634"/>
    </source>
</evidence>
<dbReference type="GO" id="GO:0031012">
    <property type="term" value="C:extracellular matrix"/>
    <property type="evidence" value="ECO:0007669"/>
    <property type="project" value="InterPro"/>
</dbReference>
<keyword evidence="11" id="KW-1185">Reference proteome</keyword>
<evidence type="ECO:0000259" key="9">
    <source>
        <dbReference type="SMART" id="SM00235"/>
    </source>
</evidence>
<dbReference type="RefSeq" id="WP_146135848.1">
    <property type="nucleotide sequence ID" value="NZ_PVWG01000063.1"/>
</dbReference>
<dbReference type="InterPro" id="IPR013783">
    <property type="entry name" value="Ig-like_fold"/>
</dbReference>
<dbReference type="Proteomes" id="UP000238634">
    <property type="component" value="Unassembled WGS sequence"/>
</dbReference>
<evidence type="ECO:0000256" key="8">
    <source>
        <dbReference type="ARBA" id="ARBA00022833"/>
    </source>
</evidence>
<protein>
    <recommendedName>
        <fullName evidence="9">Peptidase metallopeptidase domain-containing protein</fullName>
    </recommendedName>
</protein>
<dbReference type="InterPro" id="IPR006026">
    <property type="entry name" value="Peptidase_Metallo"/>
</dbReference>
<dbReference type="InterPro" id="IPR011049">
    <property type="entry name" value="Serralysin-like_metalloprot_C"/>
</dbReference>
<evidence type="ECO:0000256" key="6">
    <source>
        <dbReference type="ARBA" id="ARBA00022737"/>
    </source>
</evidence>
<dbReference type="SUPFAM" id="SSF89260">
    <property type="entry name" value="Collagen-binding domain"/>
    <property type="match status" value="1"/>
</dbReference>
<dbReference type="AlphaFoldDB" id="A0A2T1D4I1"/>
<reference evidence="10 11" key="1">
    <citation type="submission" date="2018-02" db="EMBL/GenBank/DDBJ databases">
        <authorList>
            <person name="Cohen D.B."/>
            <person name="Kent A.D."/>
        </authorList>
    </citation>
    <scope>NUCLEOTIDE SEQUENCE [LARGE SCALE GENOMIC DNA]</scope>
    <source>
        <strain evidence="10 11">ULC007</strain>
    </source>
</reference>
<dbReference type="PANTHER" id="PTHR46580">
    <property type="entry name" value="SENSOR KINASE-RELATED"/>
    <property type="match status" value="1"/>
</dbReference>
<comment type="caution">
    <text evidence="10">The sequence shown here is derived from an EMBL/GenBank/DDBJ whole genome shotgun (WGS) entry which is preliminary data.</text>
</comment>
<accession>A0A2T1D4I1</accession>
<dbReference type="SMART" id="SM00235">
    <property type="entry name" value="ZnMc"/>
    <property type="match status" value="1"/>
</dbReference>
<proteinExistence type="predicted"/>
<dbReference type="Pfam" id="PF04151">
    <property type="entry name" value="PPC"/>
    <property type="match status" value="1"/>
</dbReference>
<dbReference type="PANTHER" id="PTHR46580:SF2">
    <property type="entry name" value="MAM DOMAIN-CONTAINING PROTEIN"/>
    <property type="match status" value="1"/>
</dbReference>
<dbReference type="Pfam" id="PF07705">
    <property type="entry name" value="CARDB"/>
    <property type="match status" value="1"/>
</dbReference>
<evidence type="ECO:0000256" key="1">
    <source>
        <dbReference type="ARBA" id="ARBA00004613"/>
    </source>
</evidence>
<dbReference type="GO" id="GO:0005509">
    <property type="term" value="F:calcium ion binding"/>
    <property type="evidence" value="ECO:0007669"/>
    <property type="project" value="InterPro"/>
</dbReference>
<keyword evidence="5" id="KW-0732">Signal</keyword>
<organism evidence="10 11">
    <name type="scientific">Phormidesmis priestleyi ULC007</name>
    <dbReference type="NCBI Taxonomy" id="1920490"/>
    <lineage>
        <taxon>Bacteria</taxon>
        <taxon>Bacillati</taxon>
        <taxon>Cyanobacteriota</taxon>
        <taxon>Cyanophyceae</taxon>
        <taxon>Leptolyngbyales</taxon>
        <taxon>Leptolyngbyaceae</taxon>
        <taxon>Phormidesmis</taxon>
    </lineage>
</organism>
<keyword evidence="4" id="KW-0479">Metal-binding</keyword>
<evidence type="ECO:0000256" key="5">
    <source>
        <dbReference type="ARBA" id="ARBA00022729"/>
    </source>
</evidence>
<dbReference type="GO" id="GO:0004222">
    <property type="term" value="F:metalloendopeptidase activity"/>
    <property type="evidence" value="ECO:0007669"/>
    <property type="project" value="InterPro"/>
</dbReference>
<dbReference type="GO" id="GO:0008270">
    <property type="term" value="F:zinc ion binding"/>
    <property type="evidence" value="ECO:0007669"/>
    <property type="project" value="InterPro"/>
</dbReference>
<dbReference type="EMBL" id="PVWG01000063">
    <property type="protein sequence ID" value="PSB15361.1"/>
    <property type="molecule type" value="Genomic_DNA"/>
</dbReference>
<dbReference type="InterPro" id="IPR034033">
    <property type="entry name" value="Serralysin-like"/>
</dbReference>
<dbReference type="InterPro" id="IPR007280">
    <property type="entry name" value="Peptidase_C_arc/bac"/>
</dbReference>
<dbReference type="InterPro" id="IPR028994">
    <property type="entry name" value="Integrin_alpha_N"/>
</dbReference>
<dbReference type="Gene3D" id="2.150.10.10">
    <property type="entry name" value="Serralysin-like metalloprotease, C-terminal"/>
    <property type="match status" value="1"/>
</dbReference>
<dbReference type="InterPro" id="IPR013858">
    <property type="entry name" value="Peptidase_M10B_C"/>
</dbReference>
<reference evidence="10 11" key="2">
    <citation type="submission" date="2018-03" db="EMBL/GenBank/DDBJ databases">
        <title>The ancient ancestry and fast evolution of plastids.</title>
        <authorList>
            <person name="Moore K.R."/>
            <person name="Magnabosco C."/>
            <person name="Momper L."/>
            <person name="Gold D.A."/>
            <person name="Bosak T."/>
            <person name="Fournier G.P."/>
        </authorList>
    </citation>
    <scope>NUCLEOTIDE SEQUENCE [LARGE SCALE GENOMIC DNA]</scope>
    <source>
        <strain evidence="10 11">ULC007</strain>
    </source>
</reference>
<dbReference type="InterPro" id="IPR011635">
    <property type="entry name" value="CARDB"/>
</dbReference>
<dbReference type="SUPFAM" id="SSF69318">
    <property type="entry name" value="Integrin alpha N-terminal domain"/>
    <property type="match status" value="1"/>
</dbReference>
<keyword evidence="7" id="KW-0378">Hydrolase</keyword>
<dbReference type="Gene3D" id="2.60.120.380">
    <property type="match status" value="1"/>
</dbReference>
<dbReference type="STRING" id="1920490.GCA_001895925_03019"/>
<gene>
    <name evidence="10" type="ORF">C7B65_24645</name>
</gene>
<feature type="non-terminal residue" evidence="10">
    <location>
        <position position="1"/>
    </location>
</feature>
<sequence length="1162" mass="124868">ADFNHDGQADVIWRNYVTGENAVWLINNNVIESAVFLTKVPGTDWNIEGVADFNQDGQTDVIWRNYVTGENAVWLINNNVIESAVFLTKVPGTDWNIEGVADFNQDGQTDVIWRNYVTGENAVWLMNNNVIESAVFLTKVADPNWRIEGVGKQFEQKLINDVVGDTIANAFNIGTLDKNATFRESLGSANDLEDDYQFTLSANSSLSLTLNGLSANVDLQLLNSSGAVIQTSAIAGNSAESISSGLLSAGTYYVRLSLNGSDITSYTLNLSAALPIYQYEFTYYYNGSNNCKDYYTGHVYAYADTYSAGQLFDAVIGNNETGYAGKYLIKSAIAAENIADLGKVFVDKYYNSENSTSYTPVYFGQGKTSGTNYLGSEYDFIGNSNSSDNDFGLDKWVYDISYSKYNFIYYYNGKDNTADYYSGWVYAQPGTYTVGSLLDSNPNNNDIGSNGNYSITKSSREGIATDVGKVFVDRYYDIDNSQKTYTPYYFNQGKASGTNLLGSEYDYGNSLISSQTDFGQDSLEFDAQPELFGSFFDIAQVSFTTGDSLTANFKIQNTGADARPFRVAFYLSKDTTMTTDDRLLAICDLDTIAANTLTATISKTLYLPGSADGFWVKDGTNSYHIGMIVDSLNAVSEANESNNANRGIGSDSKEVSITNVVKDPVVNYGAASGNPLIDALLNANRAYWNTSVNGGVITYSFYANASGYTGREIVSEISTTIKNNVRAILSSIESFINVRFVEVADTATSCGVIRYMYSDGKANSNDAAYGFYAYGYYPGSNSGGDIHLNPNRATSFEGSAGTYGYMSLIHETLHTLGLKHPGNYNVGGGTTEAPFLSPTEDNTTNTVMTYNNGTSDTQYHGSKAITPMSYDIRALQYLYGARNQNADATTYTFNTVYGYGVANQFFGSTTTELKQSIWDAGGVDTLDFSGLSGGSSYRFDLNPGGILTTQSSYNGSTYYDYGQDSQPTDGIPQGSQSATSNFGTTIAEGTMIENLITSCGNDYIIANTASNVFKGYTFGTFTGDDVIDSSSAADSLELAGFNLSNLTTAVSGSDLTIGLGSGSIRLQNYYGANGSMKLLVGDTYYTYSSSGSWQAVAVPAAITAPNASLDIVAAASGLTATVASTSQVQPPMSPAACMCPICSGTAVNLLGTSSLVAAIGLG</sequence>
<name>A0A2T1D4I1_9CYAN</name>
<evidence type="ECO:0000313" key="10">
    <source>
        <dbReference type="EMBL" id="PSB15361.1"/>
    </source>
</evidence>
<keyword evidence="8" id="KW-0862">Zinc</keyword>
<dbReference type="InterPro" id="IPR024079">
    <property type="entry name" value="MetalloPept_cat_dom_sf"/>
</dbReference>